<accession>A0ABV2LAN9</accession>
<evidence type="ECO:0000313" key="3">
    <source>
        <dbReference type="EMBL" id="MET3694918.1"/>
    </source>
</evidence>
<feature type="transmembrane region" description="Helical" evidence="2">
    <location>
        <begin position="37"/>
        <end position="58"/>
    </location>
</feature>
<feature type="compositionally biased region" description="Basic and acidic residues" evidence="1">
    <location>
        <begin position="186"/>
        <end position="203"/>
    </location>
</feature>
<sequence length="214" mass="23416">MTTLATAPARRFPPTGGIGAGMFRLGLGRVWGRARPLIIVALPLLMLAVTLGLLAGAWRITRDNAAIRSLAGGNDVAVPRDAAPALLLARVQHLARRGAVEAIEPLIEALDRAGEVERAARARYALANAHLRQAFDLLERGDLDPAGPRITLARQEYRRALQGRPDFWDAKFNLDVASRLLRDFPDFDRKSGDELKAEPKKIWTDIPGQPRGQP</sequence>
<evidence type="ECO:0000313" key="4">
    <source>
        <dbReference type="Proteomes" id="UP001549145"/>
    </source>
</evidence>
<protein>
    <submittedName>
        <fullName evidence="3">MxaK protein</fullName>
    </submittedName>
</protein>
<reference evidence="3 4" key="1">
    <citation type="submission" date="2024-06" db="EMBL/GenBank/DDBJ databases">
        <title>Genomic Encyclopedia of Type Strains, Phase IV (KMG-IV): sequencing the most valuable type-strain genomes for metagenomic binning, comparative biology and taxonomic classification.</title>
        <authorList>
            <person name="Goeker M."/>
        </authorList>
    </citation>
    <scope>NUCLEOTIDE SEQUENCE [LARGE SCALE GENOMIC DNA]</scope>
    <source>
        <strain evidence="3 4">DSM 21331</strain>
    </source>
</reference>
<keyword evidence="2" id="KW-0472">Membrane</keyword>
<dbReference type="EMBL" id="JBEPMM010000020">
    <property type="protein sequence ID" value="MET3694918.1"/>
    <property type="molecule type" value="Genomic_DNA"/>
</dbReference>
<feature type="region of interest" description="Disordered" evidence="1">
    <location>
        <begin position="186"/>
        <end position="214"/>
    </location>
</feature>
<gene>
    <name evidence="3" type="ORF">ABID43_004483</name>
</gene>
<keyword evidence="4" id="KW-1185">Reference proteome</keyword>
<name>A0ABV2LAN9_9HYPH</name>
<evidence type="ECO:0000256" key="1">
    <source>
        <dbReference type="SAM" id="MobiDB-lite"/>
    </source>
</evidence>
<evidence type="ECO:0000256" key="2">
    <source>
        <dbReference type="SAM" id="Phobius"/>
    </source>
</evidence>
<dbReference type="Proteomes" id="UP001549145">
    <property type="component" value="Unassembled WGS sequence"/>
</dbReference>
<comment type="caution">
    <text evidence="3">The sequence shown here is derived from an EMBL/GenBank/DDBJ whole genome shotgun (WGS) entry which is preliminary data.</text>
</comment>
<organism evidence="3 4">
    <name type="scientific">Methylobacterium goesingense</name>
    <dbReference type="NCBI Taxonomy" id="243690"/>
    <lineage>
        <taxon>Bacteria</taxon>
        <taxon>Pseudomonadati</taxon>
        <taxon>Pseudomonadota</taxon>
        <taxon>Alphaproteobacteria</taxon>
        <taxon>Hyphomicrobiales</taxon>
        <taxon>Methylobacteriaceae</taxon>
        <taxon>Methylobacterium</taxon>
    </lineage>
</organism>
<proteinExistence type="predicted"/>
<keyword evidence="2" id="KW-1133">Transmembrane helix</keyword>
<keyword evidence="2" id="KW-0812">Transmembrane</keyword>